<gene>
    <name evidence="18" type="ORF">GOP47_0025982</name>
</gene>
<evidence type="ECO:0000256" key="10">
    <source>
        <dbReference type="ARBA" id="ARBA00023136"/>
    </source>
</evidence>
<dbReference type="SUPFAM" id="SSF56112">
    <property type="entry name" value="Protein kinase-like (PK-like)"/>
    <property type="match status" value="1"/>
</dbReference>
<dbReference type="GO" id="GO:0016020">
    <property type="term" value="C:membrane"/>
    <property type="evidence" value="ECO:0007669"/>
    <property type="project" value="UniProtKB-SubCell"/>
</dbReference>
<feature type="domain" description="Apple" evidence="17">
    <location>
        <begin position="422"/>
        <end position="521"/>
    </location>
</feature>
<proteinExistence type="predicted"/>
<feature type="transmembrane region" description="Helical" evidence="14">
    <location>
        <begin position="545"/>
        <end position="567"/>
    </location>
</feature>
<dbReference type="InterPro" id="IPR008271">
    <property type="entry name" value="Ser/Thr_kinase_AS"/>
</dbReference>
<keyword evidence="8 13" id="KW-0067">ATP-binding</keyword>
<dbReference type="PROSITE" id="PS00107">
    <property type="entry name" value="PROTEIN_KINASE_ATP"/>
    <property type="match status" value="1"/>
</dbReference>
<dbReference type="Pfam" id="PF00069">
    <property type="entry name" value="Pkinase"/>
    <property type="match status" value="1"/>
</dbReference>
<evidence type="ECO:0000256" key="6">
    <source>
        <dbReference type="ARBA" id="ARBA00022741"/>
    </source>
</evidence>
<dbReference type="EMBL" id="JABFUD020000025">
    <property type="protein sequence ID" value="KAI5059663.1"/>
    <property type="molecule type" value="Genomic_DNA"/>
</dbReference>
<keyword evidence="10 14" id="KW-0472">Membrane</keyword>
<organism evidence="18 19">
    <name type="scientific">Adiantum capillus-veneris</name>
    <name type="common">Maidenhair fern</name>
    <dbReference type="NCBI Taxonomy" id="13818"/>
    <lineage>
        <taxon>Eukaryota</taxon>
        <taxon>Viridiplantae</taxon>
        <taxon>Streptophyta</taxon>
        <taxon>Embryophyta</taxon>
        <taxon>Tracheophyta</taxon>
        <taxon>Polypodiopsida</taxon>
        <taxon>Polypodiidae</taxon>
        <taxon>Polypodiales</taxon>
        <taxon>Pteridineae</taxon>
        <taxon>Pteridaceae</taxon>
        <taxon>Vittarioideae</taxon>
        <taxon>Adiantum</taxon>
    </lineage>
</organism>
<evidence type="ECO:0000313" key="18">
    <source>
        <dbReference type="EMBL" id="KAI5059663.1"/>
    </source>
</evidence>
<feature type="chain" id="PRO_5039665918" description="Non-specific serine/threonine protein kinase" evidence="15">
    <location>
        <begin position="19"/>
        <end position="929"/>
    </location>
</feature>
<dbReference type="GO" id="GO:0005524">
    <property type="term" value="F:ATP binding"/>
    <property type="evidence" value="ECO:0007669"/>
    <property type="project" value="UniProtKB-UniRule"/>
</dbReference>
<dbReference type="PANTHER" id="PTHR47974:SF9">
    <property type="entry name" value="RECEPTOR-LIKE SERINE_THREONINE-PROTEIN KINASE"/>
    <property type="match status" value="1"/>
</dbReference>
<sequence length="929" mass="102920">MEPPFLQLLLLLLSPSLSLTIFCPALSLGVRVPLPPHWSFSSDLSLASPLPRNAYTAPSPSLFTPILSTRSFSSSKGFSLGFFSSFSPNASTSSSSSLPTSTFLTVCLGTNQTDSNGRTFAVPVWHFDRTYPLRQLGIKEGLISLSVNSLSKELILKDGDGTVVFSISNVQAMELQDNGNWVLYDPYQKVLWQSFDHPSDTLLQGQYLGVGMKLMSNNSLYVAEMKRGGLIFYFNSKAPAHLIYWAVPLNVSAVEYVKDNAFELSTHPMFNLTSSLVEFSYCNSSLPLLAARPTPYTLFQGNNLTVQGDCSHLDWPVFNNIFQNNSVSADFVLLANDGYPKGYTYIHNHGENFLFSGQASTAYCLIPYTCGAYGICTEFVLGLEKSCHCPFASENGEFKDAFAYNDPSDPTQGCHRTLPLQCLDDASAEDNMNLTSLVEIKKSTLISIHFIFETTYIQNTFPLPDCKERCMRNCSCSGFYYHSSQSFCLPFSDDWNAGAVPSVTFIAVQSSEFSTYVKVQTPKAVHIMGSGAPEMSGSSHHLSTAVLLSIVLATSMLVLLAGVFTIFKYKNRLRNVEEEEQAEAEDMDLQGVLPLLPMRFPYKELYKITGGFSLKNLIGSGGFGCVYQGVFPDGRKVAVKRLHQGSPRLKEFLAEIAIIGDVSHCNVAPLCGYCMQKLHRVLVYEYMENGSLDRWLFSDNKDSLLDWATRYRIALGTARGLTYLHEECPKPIIHFDVKPQNILLNKDFVAKISDFGMCKLVGKADSSCVMTGVRGTPGYLAPEWLANSTVGKKCDVYSYGMVLFEMVGGRKNALQALVGTDQWYLPRFAAMLWKEGRIGELVDERLEGVYEEEQVRRMIHVAFLCIQRDPNLRPTMGHVFKMIEGSMALGEEDPPYEMAVDLLCPLLSPQKPLGSPSYGSCTSALLVGR</sequence>
<keyword evidence="4 14" id="KW-0812">Transmembrane</keyword>
<dbReference type="GO" id="GO:0004674">
    <property type="term" value="F:protein serine/threonine kinase activity"/>
    <property type="evidence" value="ECO:0007669"/>
    <property type="project" value="UniProtKB-KW"/>
</dbReference>
<dbReference type="InterPro" id="IPR024171">
    <property type="entry name" value="SRK-like_kinase"/>
</dbReference>
<dbReference type="InterPro" id="IPR001480">
    <property type="entry name" value="Bulb-type_lectin_dom"/>
</dbReference>
<dbReference type="InterPro" id="IPR000719">
    <property type="entry name" value="Prot_kinase_dom"/>
</dbReference>
<evidence type="ECO:0008006" key="20">
    <source>
        <dbReference type="Google" id="ProtNLM"/>
    </source>
</evidence>
<dbReference type="Gene3D" id="2.90.10.30">
    <property type="match status" value="1"/>
</dbReference>
<dbReference type="FunFam" id="1.10.510.10:FF:000384">
    <property type="entry name" value="G-type lectin S-receptor-like serine/threonine-protein kinase"/>
    <property type="match status" value="1"/>
</dbReference>
<keyword evidence="19" id="KW-1185">Reference proteome</keyword>
<evidence type="ECO:0000256" key="4">
    <source>
        <dbReference type="ARBA" id="ARBA00022692"/>
    </source>
</evidence>
<dbReference type="PROSITE" id="PS50948">
    <property type="entry name" value="PAN"/>
    <property type="match status" value="1"/>
</dbReference>
<evidence type="ECO:0000256" key="13">
    <source>
        <dbReference type="PROSITE-ProRule" id="PRU10141"/>
    </source>
</evidence>
<evidence type="ECO:0000259" key="17">
    <source>
        <dbReference type="PROSITE" id="PS50948"/>
    </source>
</evidence>
<feature type="domain" description="Protein kinase" evidence="16">
    <location>
        <begin position="612"/>
        <end position="889"/>
    </location>
</feature>
<keyword evidence="2" id="KW-0723">Serine/threonine-protein kinase</keyword>
<dbReference type="InterPro" id="IPR003609">
    <property type="entry name" value="Pan_app"/>
</dbReference>
<evidence type="ECO:0000256" key="5">
    <source>
        <dbReference type="ARBA" id="ARBA00022729"/>
    </source>
</evidence>
<keyword evidence="5 15" id="KW-0732">Signal</keyword>
<accession>A0A9D4Z2K5</accession>
<evidence type="ECO:0000256" key="14">
    <source>
        <dbReference type="SAM" id="Phobius"/>
    </source>
</evidence>
<dbReference type="Gene3D" id="1.10.510.10">
    <property type="entry name" value="Transferase(Phosphotransferase) domain 1"/>
    <property type="match status" value="1"/>
</dbReference>
<dbReference type="PIRSF" id="PIRSF000641">
    <property type="entry name" value="SRK"/>
    <property type="match status" value="1"/>
</dbReference>
<dbReference type="Gene3D" id="3.30.200.20">
    <property type="entry name" value="Phosphorylase Kinase, domain 1"/>
    <property type="match status" value="1"/>
</dbReference>
<dbReference type="InterPro" id="IPR036426">
    <property type="entry name" value="Bulb-type_lectin_dom_sf"/>
</dbReference>
<keyword evidence="6 13" id="KW-0547">Nucleotide-binding</keyword>
<evidence type="ECO:0000256" key="12">
    <source>
        <dbReference type="ARBA" id="ARBA00023180"/>
    </source>
</evidence>
<evidence type="ECO:0000256" key="11">
    <source>
        <dbReference type="ARBA" id="ARBA00023157"/>
    </source>
</evidence>
<protein>
    <recommendedName>
        <fullName evidence="20">Non-specific serine/threonine protein kinase</fullName>
    </recommendedName>
</protein>
<name>A0A9D4Z2K5_ADICA</name>
<dbReference type="FunFam" id="3.30.200.20:FF:000178">
    <property type="entry name" value="serine/threonine-protein kinase PBS1-like"/>
    <property type="match status" value="1"/>
</dbReference>
<keyword evidence="12" id="KW-0325">Glycoprotein</keyword>
<dbReference type="OrthoDB" id="5986190at2759"/>
<comment type="subcellular location">
    <subcellularLocation>
        <location evidence="1">Membrane</location>
        <topology evidence="1">Single-pass membrane protein</topology>
    </subcellularLocation>
</comment>
<dbReference type="InterPro" id="IPR011009">
    <property type="entry name" value="Kinase-like_dom_sf"/>
</dbReference>
<evidence type="ECO:0000256" key="3">
    <source>
        <dbReference type="ARBA" id="ARBA00022679"/>
    </source>
</evidence>
<evidence type="ECO:0000256" key="9">
    <source>
        <dbReference type="ARBA" id="ARBA00022989"/>
    </source>
</evidence>
<evidence type="ECO:0000256" key="2">
    <source>
        <dbReference type="ARBA" id="ARBA00022527"/>
    </source>
</evidence>
<keyword evidence="11" id="KW-1015">Disulfide bond</keyword>
<evidence type="ECO:0000256" key="8">
    <source>
        <dbReference type="ARBA" id="ARBA00022840"/>
    </source>
</evidence>
<feature type="signal peptide" evidence="15">
    <location>
        <begin position="1"/>
        <end position="18"/>
    </location>
</feature>
<evidence type="ECO:0000259" key="16">
    <source>
        <dbReference type="PROSITE" id="PS50011"/>
    </source>
</evidence>
<dbReference type="Pfam" id="PF01453">
    <property type="entry name" value="B_lectin"/>
    <property type="match status" value="1"/>
</dbReference>
<evidence type="ECO:0000256" key="1">
    <source>
        <dbReference type="ARBA" id="ARBA00004167"/>
    </source>
</evidence>
<comment type="caution">
    <text evidence="18">The sequence shown here is derived from an EMBL/GenBank/DDBJ whole genome shotgun (WGS) entry which is preliminary data.</text>
</comment>
<keyword evidence="9 14" id="KW-1133">Transmembrane helix</keyword>
<dbReference type="PROSITE" id="PS50011">
    <property type="entry name" value="PROTEIN_KINASE_DOM"/>
    <property type="match status" value="1"/>
</dbReference>
<evidence type="ECO:0000313" key="19">
    <source>
        <dbReference type="Proteomes" id="UP000886520"/>
    </source>
</evidence>
<evidence type="ECO:0000256" key="7">
    <source>
        <dbReference type="ARBA" id="ARBA00022777"/>
    </source>
</evidence>
<dbReference type="AlphaFoldDB" id="A0A9D4Z2K5"/>
<dbReference type="PROSITE" id="PS00108">
    <property type="entry name" value="PROTEIN_KINASE_ST"/>
    <property type="match status" value="1"/>
</dbReference>
<keyword evidence="7" id="KW-0418">Kinase</keyword>
<dbReference type="SUPFAM" id="SSF51110">
    <property type="entry name" value="alpha-D-mannose-specific plant lectins"/>
    <property type="match status" value="1"/>
</dbReference>
<dbReference type="CDD" id="cd14066">
    <property type="entry name" value="STKc_IRAK"/>
    <property type="match status" value="1"/>
</dbReference>
<feature type="binding site" evidence="13">
    <location>
        <position position="640"/>
    </location>
    <ligand>
        <name>ATP</name>
        <dbReference type="ChEBI" id="CHEBI:30616"/>
    </ligand>
</feature>
<reference evidence="18" key="1">
    <citation type="submission" date="2021-01" db="EMBL/GenBank/DDBJ databases">
        <title>Adiantum capillus-veneris genome.</title>
        <authorList>
            <person name="Fang Y."/>
            <person name="Liao Q."/>
        </authorList>
    </citation>
    <scope>NUCLEOTIDE SEQUENCE</scope>
    <source>
        <strain evidence="18">H3</strain>
        <tissue evidence="18">Leaf</tissue>
    </source>
</reference>
<dbReference type="InterPro" id="IPR017441">
    <property type="entry name" value="Protein_kinase_ATP_BS"/>
</dbReference>
<evidence type="ECO:0000256" key="15">
    <source>
        <dbReference type="SAM" id="SignalP"/>
    </source>
</evidence>
<dbReference type="PANTHER" id="PTHR47974">
    <property type="entry name" value="OS07G0415500 PROTEIN"/>
    <property type="match status" value="1"/>
</dbReference>
<dbReference type="Proteomes" id="UP000886520">
    <property type="component" value="Chromosome 25"/>
</dbReference>
<keyword evidence="3" id="KW-0808">Transferase</keyword>
<dbReference type="SMART" id="SM00220">
    <property type="entry name" value="S_TKc"/>
    <property type="match status" value="1"/>
</dbReference>
<dbReference type="SMART" id="SM00108">
    <property type="entry name" value="B_lectin"/>
    <property type="match status" value="1"/>
</dbReference>